<dbReference type="PANTHER" id="PTHR13155:SF1">
    <property type="entry name" value="A-KINASE ANCHOR PROTEIN 10, MITOCHONDRIAL"/>
    <property type="match status" value="1"/>
</dbReference>
<feature type="domain" description="RGS" evidence="3">
    <location>
        <begin position="82"/>
        <end position="305"/>
    </location>
</feature>
<feature type="compositionally biased region" description="Low complexity" evidence="1">
    <location>
        <begin position="176"/>
        <end position="192"/>
    </location>
</feature>
<dbReference type="AlphaFoldDB" id="A0A8H4A937"/>
<dbReference type="SUPFAM" id="SSF48097">
    <property type="entry name" value="Regulator of G-protein signaling, RGS"/>
    <property type="match status" value="1"/>
</dbReference>
<evidence type="ECO:0000256" key="2">
    <source>
        <dbReference type="SAM" id="Phobius"/>
    </source>
</evidence>
<keyword evidence="5" id="KW-1185">Reference proteome</keyword>
<gene>
    <name evidence="4" type="ORF">F8M41_026329</name>
</gene>
<proteinExistence type="predicted"/>
<organism evidence="4 5">
    <name type="scientific">Gigaspora margarita</name>
    <dbReference type="NCBI Taxonomy" id="4874"/>
    <lineage>
        <taxon>Eukaryota</taxon>
        <taxon>Fungi</taxon>
        <taxon>Fungi incertae sedis</taxon>
        <taxon>Mucoromycota</taxon>
        <taxon>Glomeromycotina</taxon>
        <taxon>Glomeromycetes</taxon>
        <taxon>Diversisporales</taxon>
        <taxon>Gigasporaceae</taxon>
        <taxon>Gigaspora</taxon>
    </lineage>
</organism>
<keyword evidence="2" id="KW-0472">Membrane</keyword>
<dbReference type="GO" id="GO:0008104">
    <property type="term" value="P:intracellular protein localization"/>
    <property type="evidence" value="ECO:0007669"/>
    <property type="project" value="TreeGrafter"/>
</dbReference>
<keyword evidence="2" id="KW-0812">Transmembrane</keyword>
<evidence type="ECO:0000313" key="4">
    <source>
        <dbReference type="EMBL" id="KAF0465081.1"/>
    </source>
</evidence>
<feature type="transmembrane region" description="Helical" evidence="2">
    <location>
        <begin position="399"/>
        <end position="419"/>
    </location>
</feature>
<feature type="transmembrane region" description="Helical" evidence="2">
    <location>
        <begin position="339"/>
        <end position="355"/>
    </location>
</feature>
<accession>A0A8H4A937</accession>
<keyword evidence="2" id="KW-1133">Transmembrane helix</keyword>
<dbReference type="Gene3D" id="1.10.167.10">
    <property type="entry name" value="Regulator of G-protein Signalling 4, domain 2"/>
    <property type="match status" value="1"/>
</dbReference>
<evidence type="ECO:0000259" key="3">
    <source>
        <dbReference type="SMART" id="SM00315"/>
    </source>
</evidence>
<reference evidence="4 5" key="1">
    <citation type="journal article" date="2019" name="Environ. Microbiol.">
        <title>At the nexus of three kingdoms: the genome of the mycorrhizal fungus Gigaspora margarita provides insights into plant, endobacterial and fungal interactions.</title>
        <authorList>
            <person name="Venice F."/>
            <person name="Ghignone S."/>
            <person name="Salvioli di Fossalunga A."/>
            <person name="Amselem J."/>
            <person name="Novero M."/>
            <person name="Xianan X."/>
            <person name="Sedzielewska Toro K."/>
            <person name="Morin E."/>
            <person name="Lipzen A."/>
            <person name="Grigoriev I.V."/>
            <person name="Henrissat B."/>
            <person name="Martin F.M."/>
            <person name="Bonfante P."/>
        </authorList>
    </citation>
    <scope>NUCLEOTIDE SEQUENCE [LARGE SCALE GENOMIC DNA]</scope>
    <source>
        <strain evidence="4 5">BEG34</strain>
    </source>
</reference>
<dbReference type="InterPro" id="IPR044926">
    <property type="entry name" value="RGS_subdomain_2"/>
</dbReference>
<dbReference type="PANTHER" id="PTHR13155">
    <property type="entry name" value="A-KINASE ANCHOR PROTEINS"/>
    <property type="match status" value="1"/>
</dbReference>
<dbReference type="InterPro" id="IPR052246">
    <property type="entry name" value="Cell_Polariz_PKAAnc"/>
</dbReference>
<dbReference type="Proteomes" id="UP000439903">
    <property type="component" value="Unassembled WGS sequence"/>
</dbReference>
<comment type="caution">
    <text evidence="4">The sequence shown here is derived from an EMBL/GenBank/DDBJ whole genome shotgun (WGS) entry which is preliminary data.</text>
</comment>
<dbReference type="OrthoDB" id="5584247at2759"/>
<evidence type="ECO:0000313" key="5">
    <source>
        <dbReference type="Proteomes" id="UP000439903"/>
    </source>
</evidence>
<protein>
    <submittedName>
        <fullName evidence="4">Regulator of G protein signaling superfamily</fullName>
    </submittedName>
</protein>
<dbReference type="EMBL" id="WTPW01000979">
    <property type="protein sequence ID" value="KAF0465081.1"/>
    <property type="molecule type" value="Genomic_DNA"/>
</dbReference>
<feature type="transmembrane region" description="Helical" evidence="2">
    <location>
        <begin position="309"/>
        <end position="332"/>
    </location>
</feature>
<dbReference type="InterPro" id="IPR036305">
    <property type="entry name" value="RGS_sf"/>
</dbReference>
<feature type="region of interest" description="Disordered" evidence="1">
    <location>
        <begin position="172"/>
        <end position="215"/>
    </location>
</feature>
<dbReference type="GO" id="GO:0005886">
    <property type="term" value="C:plasma membrane"/>
    <property type="evidence" value="ECO:0007669"/>
    <property type="project" value="TreeGrafter"/>
</dbReference>
<sequence length="425" mass="49379">MEQINKNNVSPLPKQSASSTLAVPKMTFSSSMKTVHDSHHGFSSQQIYPDSTSGFNNLSQHDTISTEESYNNIIMDTTSFPPLEKVLMNKTGAPLSQYNFYSYLQQEWQGEENLNFWLDVVTHEHLFESWREYQNHTKKARERRSYDEKNQFVYHDNDDDYDYEEQVVDEWEQNNDSTSSSVDDTGTTSVDSQNPVMPHNHTSSTQYGHEITIPGNYKPRNYNQLKIVKRVDEEDLTKSALNIYRKYGHMSILPEESRNTMADLIERQGRYNPVVFSSAKSYVHHIMNVIYFPKFIQSAVEMNLTQAHAILALPLGIMCLTLGFSLDLYYIFMGRESRLIRFYGFPAIWLGWILLQTAATRFSPIFSIFGVSECKFFSFHKIRERSVLMVHRKRSLKFIMWDTLASMITVGILFLIPPISLYEKS</sequence>
<dbReference type="SMART" id="SM00315">
    <property type="entry name" value="RGS"/>
    <property type="match status" value="1"/>
</dbReference>
<dbReference type="InterPro" id="IPR016137">
    <property type="entry name" value="RGS"/>
</dbReference>
<evidence type="ECO:0000256" key="1">
    <source>
        <dbReference type="SAM" id="MobiDB-lite"/>
    </source>
</evidence>
<name>A0A8H4A937_GIGMA</name>